<accession>A0A9P6X2G9</accession>
<dbReference type="Proteomes" id="UP000716291">
    <property type="component" value="Unassembled WGS sequence"/>
</dbReference>
<evidence type="ECO:0000313" key="1">
    <source>
        <dbReference type="EMBL" id="KAG1303695.1"/>
    </source>
</evidence>
<gene>
    <name evidence="1" type="ORF">G6F64_009854</name>
</gene>
<proteinExistence type="predicted"/>
<organism evidence="1 2">
    <name type="scientific">Rhizopus oryzae</name>
    <name type="common">Mucormycosis agent</name>
    <name type="synonym">Rhizopus arrhizus var. delemar</name>
    <dbReference type="NCBI Taxonomy" id="64495"/>
    <lineage>
        <taxon>Eukaryota</taxon>
        <taxon>Fungi</taxon>
        <taxon>Fungi incertae sedis</taxon>
        <taxon>Mucoromycota</taxon>
        <taxon>Mucoromycotina</taxon>
        <taxon>Mucoromycetes</taxon>
        <taxon>Mucorales</taxon>
        <taxon>Mucorineae</taxon>
        <taxon>Rhizopodaceae</taxon>
        <taxon>Rhizopus</taxon>
    </lineage>
</organism>
<keyword evidence="2" id="KW-1185">Reference proteome</keyword>
<evidence type="ECO:0000313" key="2">
    <source>
        <dbReference type="Proteomes" id="UP000716291"/>
    </source>
</evidence>
<dbReference type="AlphaFoldDB" id="A0A9P6X2G9"/>
<dbReference type="EMBL" id="JAANQT010001890">
    <property type="protein sequence ID" value="KAG1303695.1"/>
    <property type="molecule type" value="Genomic_DNA"/>
</dbReference>
<name>A0A9P6X2G9_RHIOR</name>
<comment type="caution">
    <text evidence="1">The sequence shown here is derived from an EMBL/GenBank/DDBJ whole genome shotgun (WGS) entry which is preliminary data.</text>
</comment>
<dbReference type="OrthoDB" id="10269996at2759"/>
<reference evidence="1" key="1">
    <citation type="journal article" date="2020" name="Microb. Genom.">
        <title>Genetic diversity of clinical and environmental Mucorales isolates obtained from an investigation of mucormycosis cases among solid organ transplant recipients.</title>
        <authorList>
            <person name="Nguyen M.H."/>
            <person name="Kaul D."/>
            <person name="Muto C."/>
            <person name="Cheng S.J."/>
            <person name="Richter R.A."/>
            <person name="Bruno V.M."/>
            <person name="Liu G."/>
            <person name="Beyhan S."/>
            <person name="Sundermann A.J."/>
            <person name="Mounaud S."/>
            <person name="Pasculle A.W."/>
            <person name="Nierman W.C."/>
            <person name="Driscoll E."/>
            <person name="Cumbie R."/>
            <person name="Clancy C.J."/>
            <person name="Dupont C.L."/>
        </authorList>
    </citation>
    <scope>NUCLEOTIDE SEQUENCE</scope>
    <source>
        <strain evidence="1">GL11</strain>
    </source>
</reference>
<protein>
    <submittedName>
        <fullName evidence="1">Uncharacterized protein</fullName>
    </submittedName>
</protein>
<sequence>MGTPDNGKHTVAESPEINIVNKRTRHEEVLVYGEIDDTIKTLLSGKTGIFQESDHLEVGIGVIVSDGRNRCTRDDRNGLGL</sequence>